<sequence length="1358" mass="153726">MLPANKHLLPVIGIDVHMIVILGAPVPVPHPFIGLVFDPMDWIPKIGATVNVNSIPRGNSGTSGMLGTKAHIPIGGPFAMAPMIGHDAKNFFGSPRVKAEGSYFSAGGFMLMTCNDIGIPLSLSAGKKFKPVPSLYAPTSATIPIPGGKPVIVGGPYVPDLMGMIMALVMSYGFSALMKVGGALIKKALTKLNQLLKKKLGSTNSLSKFLCKHGFEPVNLINGSVLYEGCDFELPGPIPIKWERSWYSDSDYTGLLGHGTHLSYDLSLHVFEEDKGIGVYLPDGRVTAFPLIVAEEETFYNRFEKLTLTCKNRNNYELFDHKTQLRYLFKRMQANVFKQVSIRSATGLSIKFHYNANYILNKITDTAGREILLELDNFNRITKVTAQHKGFKRTMVEYGYNEAGDLIAITDAKEQTTSIVYQNHLMIEKTDRNGQTFYWKYDGLKTGARCVHTWGDGGILEGRIEYHKGFNVVTNSLGEQKTYYYDENDLCVQETDALGNSVFHQYTEFMEPYRDIDEEGNITGYVYDDRGNMIAVQKPDGTAINYLYDNNGKLKMITDAEGKSTVYVNKDGLLKAVVAPDSAVTAYEYDAEGLIKTITNNKGQQTQLQYDDDHNLVKMILPDSVEASWEYDAWGRCVRAINPERQSEDFVYDVLDRVVRIKKYDGNKVQLQYNAYEEVLYAEDAHHRVKFEYTPLGSLQSREENGTRIQFNYNTEERLVSLLNEQNEVYRFKYDERGKIVREIGFDGIARDYVRDRAGKVIRVNRPGNRFTEYEYDVAGRLTRAEYSDGSWEIYGYNKNGQLIEAANESSNVIIERDALGRVIKDSQDEYFVESIYDKLGKRIEVKSSLGASIKLERNKAGFVSSMIAGNAAGENWEAQFKYNALGFETERLLPGNIISSFEYDHAGRPLDQKVRNSSKLLRHRSYSWNVNDRLQSMVNNLTRGTVQYGHDDFGNLAWARYEDNFYDYRMPDKVGNLYKTKEQKDRKYGNSGRLLESDGVKYNYDEEGNLISKTSQDGVKWLYKWNGNGMLKQVIKPDGKEVHFEYDALGRRTVKICNGNITRWVWDGNTPLHEWKYAVKERPQTIIDEYGEVSKNKTEPIDNLITWIFDEGTFKPAAKIENGKQQSIITDYLGTPVEMYDANGKQTWSVEYDIYGKLRKQYIGGLTDCPFRYQGQYEDEETGLYYNRFRYYSAEEGLYISKDPIRINGGLGLYSYVVDTLVWFDVIGLIPVYRNLRPDEDISEGLSAKNPGRDMSPGGHIMNGSKENFGGSQYMSTTTDPTVAEKWRQEGQTTVMFDTDDVIEDAMGNRSIVDVSTAEKAEQAGLKGRPYSRAVNSQEVLVEGHVPSTKITVIKCS</sequence>
<accession>A0A1I5RRH7</accession>
<proteinExistence type="predicted"/>
<evidence type="ECO:0000256" key="1">
    <source>
        <dbReference type="ARBA" id="ARBA00022737"/>
    </source>
</evidence>
<dbReference type="Proteomes" id="UP000199031">
    <property type="component" value="Unassembled WGS sequence"/>
</dbReference>
<dbReference type="InterPro" id="IPR045351">
    <property type="entry name" value="DUF6531"/>
</dbReference>
<dbReference type="CDD" id="cd14740">
    <property type="entry name" value="PAAR_4"/>
    <property type="match status" value="1"/>
</dbReference>
<dbReference type="PANTHER" id="PTHR32305:SF15">
    <property type="entry name" value="PROTEIN RHSA-RELATED"/>
    <property type="match status" value="1"/>
</dbReference>
<dbReference type="Gene3D" id="2.180.10.10">
    <property type="entry name" value="RHS repeat-associated core"/>
    <property type="match status" value="2"/>
</dbReference>
<dbReference type="Pfam" id="PF05593">
    <property type="entry name" value="RHS_repeat"/>
    <property type="match status" value="1"/>
</dbReference>
<evidence type="ECO:0000313" key="4">
    <source>
        <dbReference type="EMBL" id="SFP61115.1"/>
    </source>
</evidence>
<feature type="domain" description="Teneurin-like YD-shell" evidence="3">
    <location>
        <begin position="936"/>
        <end position="1204"/>
    </location>
</feature>
<gene>
    <name evidence="4" type="ORF">SAMN05444277_101381</name>
</gene>
<protein>
    <submittedName>
        <fullName evidence="4">RHS repeat-associated core domain-containing protein</fullName>
    </submittedName>
</protein>
<reference evidence="4 5" key="1">
    <citation type="submission" date="2016-10" db="EMBL/GenBank/DDBJ databases">
        <authorList>
            <person name="de Groot N.N."/>
        </authorList>
    </citation>
    <scope>NUCLEOTIDE SEQUENCE [LARGE SCALE GENOMIC DNA]</scope>
    <source>
        <strain evidence="4 5">DSM 28286</strain>
    </source>
</reference>
<dbReference type="InterPro" id="IPR031325">
    <property type="entry name" value="RHS_repeat"/>
</dbReference>
<dbReference type="InterPro" id="IPR056823">
    <property type="entry name" value="TEN-like_YD-shell"/>
</dbReference>
<dbReference type="STRING" id="1465490.SAMN05444277_101381"/>
<keyword evidence="5" id="KW-1185">Reference proteome</keyword>
<dbReference type="OrthoDB" id="9765204at2"/>
<name>A0A1I5RRH7_9BACT</name>
<dbReference type="RefSeq" id="WP_090653932.1">
    <property type="nucleotide sequence ID" value="NZ_FOXQ01000001.1"/>
</dbReference>
<dbReference type="InterPro" id="IPR006530">
    <property type="entry name" value="YD"/>
</dbReference>
<keyword evidence="1" id="KW-0677">Repeat</keyword>
<dbReference type="InterPro" id="IPR022385">
    <property type="entry name" value="Rhs_assc_core"/>
</dbReference>
<dbReference type="Pfam" id="PF20148">
    <property type="entry name" value="DUF6531"/>
    <property type="match status" value="1"/>
</dbReference>
<feature type="domain" description="Teneurin-like YD-shell" evidence="3">
    <location>
        <begin position="624"/>
        <end position="741"/>
    </location>
</feature>
<dbReference type="Pfam" id="PF25023">
    <property type="entry name" value="TEN_YD-shell"/>
    <property type="match status" value="3"/>
</dbReference>
<organism evidence="4 5">
    <name type="scientific">Parafilimonas terrae</name>
    <dbReference type="NCBI Taxonomy" id="1465490"/>
    <lineage>
        <taxon>Bacteria</taxon>
        <taxon>Pseudomonadati</taxon>
        <taxon>Bacteroidota</taxon>
        <taxon>Chitinophagia</taxon>
        <taxon>Chitinophagales</taxon>
        <taxon>Chitinophagaceae</taxon>
        <taxon>Parafilimonas</taxon>
    </lineage>
</organism>
<feature type="domain" description="DUF6531" evidence="2">
    <location>
        <begin position="216"/>
        <end position="289"/>
    </location>
</feature>
<dbReference type="InterPro" id="IPR050708">
    <property type="entry name" value="T6SS_VgrG/RHS"/>
</dbReference>
<dbReference type="NCBIfam" id="TIGR03696">
    <property type="entry name" value="Rhs_assc_core"/>
    <property type="match status" value="1"/>
</dbReference>
<feature type="domain" description="Teneurin-like YD-shell" evidence="3">
    <location>
        <begin position="770"/>
        <end position="914"/>
    </location>
</feature>
<dbReference type="PANTHER" id="PTHR32305">
    <property type="match status" value="1"/>
</dbReference>
<dbReference type="NCBIfam" id="TIGR01643">
    <property type="entry name" value="YD_repeat_2x"/>
    <property type="match status" value="6"/>
</dbReference>
<evidence type="ECO:0000259" key="3">
    <source>
        <dbReference type="Pfam" id="PF25023"/>
    </source>
</evidence>
<evidence type="ECO:0000259" key="2">
    <source>
        <dbReference type="Pfam" id="PF20148"/>
    </source>
</evidence>
<dbReference type="SUPFAM" id="SSF69304">
    <property type="entry name" value="Tricorn protease N-terminal domain"/>
    <property type="match status" value="1"/>
</dbReference>
<dbReference type="EMBL" id="FOXQ01000001">
    <property type="protein sequence ID" value="SFP61115.1"/>
    <property type="molecule type" value="Genomic_DNA"/>
</dbReference>
<evidence type="ECO:0000313" key="5">
    <source>
        <dbReference type="Proteomes" id="UP000199031"/>
    </source>
</evidence>